<protein>
    <submittedName>
        <fullName evidence="1">Uncharacterized protein</fullName>
    </submittedName>
</protein>
<reference evidence="2" key="1">
    <citation type="journal article" date="2019" name="Int. J. Syst. Evol. Microbiol.">
        <title>The Global Catalogue of Microorganisms (GCM) 10K type strain sequencing project: providing services to taxonomists for standard genome sequencing and annotation.</title>
        <authorList>
            <consortium name="The Broad Institute Genomics Platform"/>
            <consortium name="The Broad Institute Genome Sequencing Center for Infectious Disease"/>
            <person name="Wu L."/>
            <person name="Ma J."/>
        </authorList>
    </citation>
    <scope>NUCLEOTIDE SEQUENCE [LARGE SCALE GENOMIC DNA]</scope>
    <source>
        <strain evidence="2">CCUG 66188</strain>
    </source>
</reference>
<name>A0ABV9L5D1_9BACT</name>
<gene>
    <name evidence="1" type="ORF">ACFO6W_26455</name>
</gene>
<organism evidence="1 2">
    <name type="scientific">Dysgonomonas termitidis</name>
    <dbReference type="NCBI Taxonomy" id="1516126"/>
    <lineage>
        <taxon>Bacteria</taxon>
        <taxon>Pseudomonadati</taxon>
        <taxon>Bacteroidota</taxon>
        <taxon>Bacteroidia</taxon>
        <taxon>Bacteroidales</taxon>
        <taxon>Dysgonomonadaceae</taxon>
        <taxon>Dysgonomonas</taxon>
    </lineage>
</organism>
<feature type="non-terminal residue" evidence="1">
    <location>
        <position position="1"/>
    </location>
</feature>
<accession>A0ABV9L5D1</accession>
<dbReference type="EMBL" id="JBHSGN010000234">
    <property type="protein sequence ID" value="MFC4677226.1"/>
    <property type="molecule type" value="Genomic_DNA"/>
</dbReference>
<keyword evidence="2" id="KW-1185">Reference proteome</keyword>
<evidence type="ECO:0000313" key="2">
    <source>
        <dbReference type="Proteomes" id="UP001596023"/>
    </source>
</evidence>
<dbReference type="RefSeq" id="WP_380002188.1">
    <property type="nucleotide sequence ID" value="NZ_JBHSGN010000234.1"/>
</dbReference>
<evidence type="ECO:0000313" key="1">
    <source>
        <dbReference type="EMBL" id="MFC4677226.1"/>
    </source>
</evidence>
<dbReference type="Proteomes" id="UP001596023">
    <property type="component" value="Unassembled WGS sequence"/>
</dbReference>
<proteinExistence type="predicted"/>
<sequence length="64" mass="6968">LTTGHALILFRCPPGRLTLHPLTGMRQEIQNQPVGERTAGRTLVNSGGRGAVNINRNENTYSVL</sequence>
<comment type="caution">
    <text evidence="1">The sequence shown here is derived from an EMBL/GenBank/DDBJ whole genome shotgun (WGS) entry which is preliminary data.</text>
</comment>